<dbReference type="EMBL" id="AYKW01000068">
    <property type="protein sequence ID" value="PIL23173.1"/>
    <property type="molecule type" value="Genomic_DNA"/>
</dbReference>
<dbReference type="PRINTS" id="PR00080">
    <property type="entry name" value="SDRFAMILY"/>
</dbReference>
<organism evidence="5 6">
    <name type="scientific">Ganoderma sinense ZZ0214-1</name>
    <dbReference type="NCBI Taxonomy" id="1077348"/>
    <lineage>
        <taxon>Eukaryota</taxon>
        <taxon>Fungi</taxon>
        <taxon>Dikarya</taxon>
        <taxon>Basidiomycota</taxon>
        <taxon>Agaricomycotina</taxon>
        <taxon>Agaricomycetes</taxon>
        <taxon>Polyporales</taxon>
        <taxon>Polyporaceae</taxon>
        <taxon>Ganoderma</taxon>
    </lineage>
</organism>
<keyword evidence="6" id="KW-1185">Reference proteome</keyword>
<sequence>MSTSQTVWFITGTSRGIGLELTKQLLQSPSNVVLATCRNPSKADALQALTASSGGRLHVLPLDVSDADSITSAAQAAEKIVGDKGIDYLINNAGINPGGYDSPFEFDVARFTEAFQTNLVGPALVSKALLPLVEKSVRKTIVNVSSTVGSVSSVWAAQPLSYAIVKAGLNMLTAKQAKARPDLTVISMCPGHLQTELGGASAPTPASVGVGGVLKVLAGLTPKDTGRFINSKGDTVQW</sequence>
<proteinExistence type="inferred from homology"/>
<reference evidence="5 6" key="1">
    <citation type="journal article" date="2015" name="Sci. Rep.">
        <title>Chromosome-level genome map provides insights into diverse defense mechanisms in the medicinal fungus Ganoderma sinense.</title>
        <authorList>
            <person name="Zhu Y."/>
            <person name="Xu J."/>
            <person name="Sun C."/>
            <person name="Zhou S."/>
            <person name="Xu H."/>
            <person name="Nelson D.R."/>
            <person name="Qian J."/>
            <person name="Song J."/>
            <person name="Luo H."/>
            <person name="Xiang L."/>
            <person name="Li Y."/>
            <person name="Xu Z."/>
            <person name="Ji A."/>
            <person name="Wang L."/>
            <person name="Lu S."/>
            <person name="Hayward A."/>
            <person name="Sun W."/>
            <person name="Li X."/>
            <person name="Schwartz D.C."/>
            <person name="Wang Y."/>
            <person name="Chen S."/>
        </authorList>
    </citation>
    <scope>NUCLEOTIDE SEQUENCE [LARGE SCALE GENOMIC DNA]</scope>
    <source>
        <strain evidence="5 6">ZZ0214-1</strain>
    </source>
</reference>
<dbReference type="GO" id="GO:0016491">
    <property type="term" value="F:oxidoreductase activity"/>
    <property type="evidence" value="ECO:0007669"/>
    <property type="project" value="UniProtKB-KW"/>
</dbReference>
<dbReference type="PRINTS" id="PR00081">
    <property type="entry name" value="GDHRDH"/>
</dbReference>
<gene>
    <name evidence="5" type="ORF">GSI_14482</name>
</gene>
<dbReference type="Gene3D" id="3.40.50.720">
    <property type="entry name" value="NAD(P)-binding Rossmann-like Domain"/>
    <property type="match status" value="1"/>
</dbReference>
<accession>A0A2G8RNU7</accession>
<dbReference type="AlphaFoldDB" id="A0A2G8RNU7"/>
<dbReference type="Pfam" id="PF00106">
    <property type="entry name" value="adh_short"/>
    <property type="match status" value="1"/>
</dbReference>
<keyword evidence="3" id="KW-0560">Oxidoreductase</keyword>
<evidence type="ECO:0000313" key="5">
    <source>
        <dbReference type="EMBL" id="PIL23173.1"/>
    </source>
</evidence>
<dbReference type="PANTHER" id="PTHR43544:SF7">
    <property type="entry name" value="NADB-LER2"/>
    <property type="match status" value="1"/>
</dbReference>
<evidence type="ECO:0000256" key="2">
    <source>
        <dbReference type="ARBA" id="ARBA00022857"/>
    </source>
</evidence>
<dbReference type="SUPFAM" id="SSF51735">
    <property type="entry name" value="NAD(P)-binding Rossmann-fold domains"/>
    <property type="match status" value="1"/>
</dbReference>
<dbReference type="Proteomes" id="UP000230002">
    <property type="component" value="Unassembled WGS sequence"/>
</dbReference>
<comment type="similarity">
    <text evidence="1 4">Belongs to the short-chain dehydrogenases/reductases (SDR) family.</text>
</comment>
<dbReference type="OrthoDB" id="9876299at2759"/>
<dbReference type="PANTHER" id="PTHR43544">
    <property type="entry name" value="SHORT-CHAIN DEHYDROGENASE/REDUCTASE"/>
    <property type="match status" value="1"/>
</dbReference>
<evidence type="ECO:0000313" key="6">
    <source>
        <dbReference type="Proteomes" id="UP000230002"/>
    </source>
</evidence>
<dbReference type="InterPro" id="IPR051468">
    <property type="entry name" value="Fungal_SecMetab_SDRs"/>
</dbReference>
<dbReference type="CDD" id="cd05325">
    <property type="entry name" value="carb_red_sniffer_like_SDR_c"/>
    <property type="match status" value="1"/>
</dbReference>
<protein>
    <submittedName>
        <fullName evidence="5">Uncharacterized protein</fullName>
    </submittedName>
</protein>
<evidence type="ECO:0000256" key="3">
    <source>
        <dbReference type="ARBA" id="ARBA00023002"/>
    </source>
</evidence>
<name>A0A2G8RNU7_9APHY</name>
<evidence type="ECO:0000256" key="1">
    <source>
        <dbReference type="ARBA" id="ARBA00006484"/>
    </source>
</evidence>
<dbReference type="InterPro" id="IPR036291">
    <property type="entry name" value="NAD(P)-bd_dom_sf"/>
</dbReference>
<dbReference type="STRING" id="1077348.A0A2G8RNU7"/>
<dbReference type="InterPro" id="IPR002347">
    <property type="entry name" value="SDR_fam"/>
</dbReference>
<evidence type="ECO:0000256" key="4">
    <source>
        <dbReference type="RuleBase" id="RU000363"/>
    </source>
</evidence>
<dbReference type="GO" id="GO:0005737">
    <property type="term" value="C:cytoplasm"/>
    <property type="evidence" value="ECO:0007669"/>
    <property type="project" value="TreeGrafter"/>
</dbReference>
<comment type="caution">
    <text evidence="5">The sequence shown here is derived from an EMBL/GenBank/DDBJ whole genome shotgun (WGS) entry which is preliminary data.</text>
</comment>
<keyword evidence="2" id="KW-0521">NADP</keyword>